<evidence type="ECO:0000313" key="15">
    <source>
        <dbReference type="Proteomes" id="UP000323011"/>
    </source>
</evidence>
<evidence type="ECO:0000256" key="10">
    <source>
        <dbReference type="ARBA" id="ARBA00022989"/>
    </source>
</evidence>
<comment type="catalytic activity">
    <reaction evidence="12">
        <text>ATP + H2O + H(+)(in) = ADP + phosphate + 2 H(+)(out)</text>
        <dbReference type="Rhea" id="RHEA:20852"/>
        <dbReference type="ChEBI" id="CHEBI:15377"/>
        <dbReference type="ChEBI" id="CHEBI:15378"/>
        <dbReference type="ChEBI" id="CHEBI:30616"/>
        <dbReference type="ChEBI" id="CHEBI:43474"/>
        <dbReference type="ChEBI" id="CHEBI:456216"/>
        <dbReference type="EC" id="7.1.2.1"/>
    </reaction>
</comment>
<comment type="caution">
    <text evidence="12">Lacks conserved residue(s) required for the propagation of feature annotation.</text>
</comment>
<feature type="transmembrane region" description="Helical" evidence="12">
    <location>
        <begin position="249"/>
        <end position="272"/>
    </location>
</feature>
<keyword evidence="4 12" id="KW-0812">Transmembrane</keyword>
<dbReference type="SUPFAM" id="SSF81665">
    <property type="entry name" value="Calcium ATPase, transmembrane domain M"/>
    <property type="match status" value="1"/>
</dbReference>
<dbReference type="InterPro" id="IPR023298">
    <property type="entry name" value="ATPase_P-typ_TM_dom_sf"/>
</dbReference>
<keyword evidence="8 12" id="KW-0460">Magnesium</keyword>
<dbReference type="PANTHER" id="PTHR42861">
    <property type="entry name" value="CALCIUM-TRANSPORTING ATPASE"/>
    <property type="match status" value="1"/>
</dbReference>
<keyword evidence="15" id="KW-1185">Reference proteome</keyword>
<evidence type="ECO:0000256" key="4">
    <source>
        <dbReference type="ARBA" id="ARBA00022692"/>
    </source>
</evidence>
<dbReference type="FunFam" id="3.40.50.1000:FF:000211">
    <property type="entry name" value="Plasma membrane ATPase"/>
    <property type="match status" value="1"/>
</dbReference>
<dbReference type="SUPFAM" id="SSF81653">
    <property type="entry name" value="Calcium ATPase, transduction domain A"/>
    <property type="match status" value="1"/>
</dbReference>
<keyword evidence="12" id="KW-0375">Hydrogen ion transport</keyword>
<evidence type="ECO:0000256" key="3">
    <source>
        <dbReference type="ARBA" id="ARBA00022553"/>
    </source>
</evidence>
<keyword evidence="6 12" id="KW-0547">Nucleotide-binding</keyword>
<evidence type="ECO:0000256" key="7">
    <source>
        <dbReference type="ARBA" id="ARBA00022840"/>
    </source>
</evidence>
<dbReference type="EMBL" id="VLTN01000004">
    <property type="protein sequence ID" value="KAA0156422.1"/>
    <property type="molecule type" value="Genomic_DNA"/>
</dbReference>
<dbReference type="GO" id="GO:0005524">
    <property type="term" value="F:ATP binding"/>
    <property type="evidence" value="ECO:0007669"/>
    <property type="project" value="UniProtKB-UniRule"/>
</dbReference>
<dbReference type="InterPro" id="IPR006534">
    <property type="entry name" value="P-type_ATPase_IIIA"/>
</dbReference>
<dbReference type="FunFam" id="2.70.150.10:FF:000042">
    <property type="entry name" value="Plasma membrane ATPase"/>
    <property type="match status" value="1"/>
</dbReference>
<feature type="domain" description="Cation-transporting P-type ATPase N-terminal" evidence="13">
    <location>
        <begin position="15"/>
        <end position="88"/>
    </location>
</feature>
<evidence type="ECO:0000256" key="12">
    <source>
        <dbReference type="RuleBase" id="RU362083"/>
    </source>
</evidence>
<dbReference type="Proteomes" id="UP000323011">
    <property type="component" value="Unassembled WGS sequence"/>
</dbReference>
<evidence type="ECO:0000256" key="11">
    <source>
        <dbReference type="ARBA" id="ARBA00023136"/>
    </source>
</evidence>
<dbReference type="GO" id="GO:0005886">
    <property type="term" value="C:plasma membrane"/>
    <property type="evidence" value="ECO:0007669"/>
    <property type="project" value="UniProtKB-SubCell"/>
</dbReference>
<dbReference type="SFLD" id="SFLDS00003">
    <property type="entry name" value="Haloacid_Dehalogenase"/>
    <property type="match status" value="1"/>
</dbReference>
<keyword evidence="12" id="KW-0406">Ion transport</keyword>
<evidence type="ECO:0000256" key="6">
    <source>
        <dbReference type="ARBA" id="ARBA00022741"/>
    </source>
</evidence>
<dbReference type="Gene3D" id="3.40.1110.10">
    <property type="entry name" value="Calcium-transporting ATPase, cytoplasmic domain N"/>
    <property type="match status" value="1"/>
</dbReference>
<keyword evidence="5" id="KW-0479">Metal-binding</keyword>
<feature type="transmembrane region" description="Helical" evidence="12">
    <location>
        <begin position="791"/>
        <end position="814"/>
    </location>
</feature>
<feature type="transmembrane region" description="Helical" evidence="12">
    <location>
        <begin position="884"/>
        <end position="904"/>
    </location>
</feature>
<dbReference type="PROSITE" id="PS00154">
    <property type="entry name" value="ATPASE_E1_E2"/>
    <property type="match status" value="1"/>
</dbReference>
<feature type="transmembrane region" description="Helical" evidence="12">
    <location>
        <begin position="292"/>
        <end position="318"/>
    </location>
</feature>
<proteinExistence type="inferred from homology"/>
<evidence type="ECO:0000256" key="5">
    <source>
        <dbReference type="ARBA" id="ARBA00022723"/>
    </source>
</evidence>
<evidence type="ECO:0000256" key="8">
    <source>
        <dbReference type="ARBA" id="ARBA00022842"/>
    </source>
</evidence>
<dbReference type="PRINTS" id="PR00120">
    <property type="entry name" value="HATPASE"/>
</dbReference>
<dbReference type="InterPro" id="IPR004014">
    <property type="entry name" value="ATPase_P-typ_cation-transptr_N"/>
</dbReference>
<dbReference type="InterPro" id="IPR023214">
    <property type="entry name" value="HAD_sf"/>
</dbReference>
<sequence>MTDKKPLLSGNVKEAADRADAAEQLIFESADLENGLSEARVAELIEEFGYNELEDDELNPFLKFLSYFWGPMPIMIWIAIIIEVIKASITGDGVEDCIVLSILQVVNGTVGYVEELNAGNAIAALKEKLAPECTVLRTVGGRVTRGKLKSRELVPGDVVELKLGDVVPADCMLTGNPEDKEDQLQVDQSALTGESLPKTMYAHDKLKMSSLIKQGEMKAVVVATGKNTFYGKAAGLMKIDDAQGRFQKILFRITLGLLFLSLILCAIIFTVLVVNGASTVPKLPGNSTVLRALSVVIVLLVASIPIAMQVVCTSTMAVGARRLASRKVIVARLSAIEELAGMTVLCSDKTGTLTKNELTLKPPTLFGDMDEEELTFFAALSANRKSADLDAIDKVIIEAVPTRSPTDPADRWTKEKLDSFDVIKFTPFNPVIKRTEAAMNAPNGAVLRVTKGAPQVILRMCIAAGTADATLGETVDAKIQEYADKGFRTLGVGVSYSSLDEPPAWQFQGLLSLFDPPRDDTAETIKAAIDGGVEVKMVTGDQRAIAVETCRQLEMGTEIFDTEILNSTFMSDAEKSDRIFAANGFAEVMPEHKFNIVQALRERGIVTGMTGDGVNDAPALKRADIGIAVEGATDAAKAAADIVLTEPGLSVIIDAIQRSRKIFQRMRNYAIYRIACTLQLLLFFFFAVITITPSSGAFYGDAKGPQGQAWPCVAVGSNSTHTGPVADMELPPPDGKGPHISQWWCAHEAAFVLPVISLVVITILNDGTIITIAHDKVIPANTPQRWDLWEVVVVATVLGLVACLGSMLLLVFALQSNYHQYHINDDTVSFFGNLLGQDNSGEANHYVTWGQAQTVMYLKVSISDFLTVFAARTRSFFWERRPGYALAVAFVFATGASTILSIFWPQSFNDISATNAYPSGGMRMLMAPLNTNSYAVITVWVYCLIWFIGQDILKVVTYYVIENYIRTEDNERIHAVANRAQLTTMLATDDKARPAGLRAQHSAGIAGYTSANDARVQKLEDEIRMLKKVLLERGVLGGDAGAAAAGAATGGH</sequence>
<dbReference type="SUPFAM" id="SSF56784">
    <property type="entry name" value="HAD-like"/>
    <property type="match status" value="1"/>
</dbReference>
<keyword evidence="3" id="KW-0597">Phosphoprotein</keyword>
<evidence type="ECO:0000256" key="2">
    <source>
        <dbReference type="ARBA" id="ARBA00008804"/>
    </source>
</evidence>
<dbReference type="EC" id="7.1.2.1" evidence="12"/>
<dbReference type="InterPro" id="IPR036412">
    <property type="entry name" value="HAD-like_sf"/>
</dbReference>
<dbReference type="FunFam" id="3.40.1110.10:FF:000005">
    <property type="entry name" value="Plasma membrane ATPase"/>
    <property type="match status" value="1"/>
</dbReference>
<name>A0A5A8CTE7_CAFRO</name>
<dbReference type="Gene3D" id="1.20.1110.10">
    <property type="entry name" value="Calcium-transporting ATPase, transmembrane domain"/>
    <property type="match status" value="3"/>
</dbReference>
<dbReference type="SMART" id="SM00831">
    <property type="entry name" value="Cation_ATPase_N"/>
    <property type="match status" value="1"/>
</dbReference>
<dbReference type="AlphaFoldDB" id="A0A5A8CTE7"/>
<dbReference type="InterPro" id="IPR044492">
    <property type="entry name" value="P_typ_ATPase_HD_dom"/>
</dbReference>
<dbReference type="PRINTS" id="PR00119">
    <property type="entry name" value="CATATPASE"/>
</dbReference>
<dbReference type="GO" id="GO:0016887">
    <property type="term" value="F:ATP hydrolysis activity"/>
    <property type="evidence" value="ECO:0007669"/>
    <property type="project" value="InterPro"/>
</dbReference>
<dbReference type="Pfam" id="PF00702">
    <property type="entry name" value="Hydrolase"/>
    <property type="match status" value="1"/>
</dbReference>
<keyword evidence="11 12" id="KW-0472">Membrane</keyword>
<dbReference type="GO" id="GO:0120029">
    <property type="term" value="P:proton export across plasma membrane"/>
    <property type="evidence" value="ECO:0007669"/>
    <property type="project" value="UniProtKB-UniRule"/>
</dbReference>
<feature type="transmembrane region" description="Helical" evidence="12">
    <location>
        <begin position="64"/>
        <end position="85"/>
    </location>
</feature>
<dbReference type="Gene3D" id="3.40.50.1000">
    <property type="entry name" value="HAD superfamily/HAD-like"/>
    <property type="match status" value="1"/>
</dbReference>
<dbReference type="InterPro" id="IPR001757">
    <property type="entry name" value="P_typ_ATPase"/>
</dbReference>
<feature type="transmembrane region" description="Helical" evidence="12">
    <location>
        <begin position="924"/>
        <end position="948"/>
    </location>
</feature>
<protein>
    <recommendedName>
        <fullName evidence="12">Plasma membrane ATPase</fullName>
        <ecNumber evidence="12">7.1.2.1</ecNumber>
    </recommendedName>
</protein>
<dbReference type="SFLD" id="SFLDF00027">
    <property type="entry name" value="p-type_atpase"/>
    <property type="match status" value="1"/>
</dbReference>
<comment type="caution">
    <text evidence="14">The sequence shown here is derived from an EMBL/GenBank/DDBJ whole genome shotgun (WGS) entry which is preliminary data.</text>
</comment>
<dbReference type="Pfam" id="PF00690">
    <property type="entry name" value="Cation_ATPase_N"/>
    <property type="match status" value="1"/>
</dbReference>
<dbReference type="GO" id="GO:0046872">
    <property type="term" value="F:metal ion binding"/>
    <property type="evidence" value="ECO:0007669"/>
    <property type="project" value="UniProtKB-KW"/>
</dbReference>
<dbReference type="InterPro" id="IPR059000">
    <property type="entry name" value="ATPase_P-type_domA"/>
</dbReference>
<keyword evidence="7 12" id="KW-0067">ATP-binding</keyword>
<organism evidence="14 15">
    <name type="scientific">Cafeteria roenbergensis</name>
    <name type="common">Marine flagellate</name>
    <dbReference type="NCBI Taxonomy" id="33653"/>
    <lineage>
        <taxon>Eukaryota</taxon>
        <taxon>Sar</taxon>
        <taxon>Stramenopiles</taxon>
        <taxon>Bigyra</taxon>
        <taxon>Opalozoa</taxon>
        <taxon>Bicosoecida</taxon>
        <taxon>Cafeteriaceae</taxon>
        <taxon>Cafeteria</taxon>
    </lineage>
</organism>
<dbReference type="InterPro" id="IPR023299">
    <property type="entry name" value="ATPase_P-typ_cyto_dom_N"/>
</dbReference>
<dbReference type="NCBIfam" id="TIGR01494">
    <property type="entry name" value="ATPase_P-type"/>
    <property type="match status" value="2"/>
</dbReference>
<reference evidence="14 15" key="1">
    <citation type="submission" date="2019-07" db="EMBL/GenBank/DDBJ databases">
        <title>Genomes of Cafeteria roenbergensis.</title>
        <authorList>
            <person name="Fischer M.G."/>
            <person name="Hackl T."/>
            <person name="Roman M."/>
        </authorList>
    </citation>
    <scope>NUCLEOTIDE SEQUENCE [LARGE SCALE GENOMIC DNA]</scope>
    <source>
        <strain evidence="14 15">BVI</strain>
    </source>
</reference>
<dbReference type="OMA" id="VIEFHPF"/>
<evidence type="ECO:0000256" key="9">
    <source>
        <dbReference type="ARBA" id="ARBA00022967"/>
    </source>
</evidence>
<comment type="subcellular location">
    <subcellularLocation>
        <location evidence="12">Cell membrane</location>
        <topology evidence="12">Multi-pass membrane protein</topology>
    </subcellularLocation>
    <subcellularLocation>
        <location evidence="1">Membrane</location>
        <topology evidence="1">Multi-pass membrane protein</topology>
    </subcellularLocation>
</comment>
<keyword evidence="12" id="KW-0813">Transport</keyword>
<dbReference type="Pfam" id="PF00122">
    <property type="entry name" value="E1-E2_ATPase"/>
    <property type="match status" value="1"/>
</dbReference>
<evidence type="ECO:0000313" key="14">
    <source>
        <dbReference type="EMBL" id="KAA0156422.1"/>
    </source>
</evidence>
<keyword evidence="9 12" id="KW-1278">Translocase</keyword>
<evidence type="ECO:0000259" key="13">
    <source>
        <dbReference type="SMART" id="SM00831"/>
    </source>
</evidence>
<evidence type="ECO:0000256" key="1">
    <source>
        <dbReference type="ARBA" id="ARBA00004141"/>
    </source>
</evidence>
<dbReference type="InterPro" id="IPR008250">
    <property type="entry name" value="ATPase_P-typ_transduc_dom_A_sf"/>
</dbReference>
<gene>
    <name evidence="14" type="ORF">FNF29_01214</name>
</gene>
<keyword evidence="10 12" id="KW-1133">Transmembrane helix</keyword>
<comment type="similarity">
    <text evidence="2 12">Belongs to the cation transport ATPase (P-type) (TC 3.A.3) family. Type IIIA subfamily.</text>
</comment>
<feature type="transmembrane region" description="Helical" evidence="12">
    <location>
        <begin position="670"/>
        <end position="691"/>
    </location>
</feature>
<dbReference type="SFLD" id="SFLDG00002">
    <property type="entry name" value="C1.7:_P-type_atpase_like"/>
    <property type="match status" value="1"/>
</dbReference>
<dbReference type="GO" id="GO:0008553">
    <property type="term" value="F:P-type proton-exporting transporter activity"/>
    <property type="evidence" value="ECO:0007669"/>
    <property type="project" value="UniProtKB-UniRule"/>
</dbReference>
<accession>A0A5A8CTE7</accession>
<dbReference type="NCBIfam" id="TIGR01647">
    <property type="entry name" value="ATPase-IIIA_H"/>
    <property type="match status" value="1"/>
</dbReference>
<dbReference type="InterPro" id="IPR018303">
    <property type="entry name" value="ATPase_P-typ_P_site"/>
</dbReference>